<dbReference type="SUPFAM" id="SSF53335">
    <property type="entry name" value="S-adenosyl-L-methionine-dependent methyltransferases"/>
    <property type="match status" value="1"/>
</dbReference>
<protein>
    <submittedName>
        <fullName evidence="2">Class I SAM-dependent methyltransferase</fullName>
    </submittedName>
</protein>
<dbReference type="InterPro" id="IPR013216">
    <property type="entry name" value="Methyltransf_11"/>
</dbReference>
<name>A0A437Q7K0_9GAMM</name>
<dbReference type="Proteomes" id="UP000282818">
    <property type="component" value="Unassembled WGS sequence"/>
</dbReference>
<dbReference type="AlphaFoldDB" id="A0A437Q7K0"/>
<gene>
    <name evidence="2" type="ORF">EOE65_12025</name>
</gene>
<organism evidence="2 3">
    <name type="scientific">Neptunomonas marina</name>
    <dbReference type="NCBI Taxonomy" id="1815562"/>
    <lineage>
        <taxon>Bacteria</taxon>
        <taxon>Pseudomonadati</taxon>
        <taxon>Pseudomonadota</taxon>
        <taxon>Gammaproteobacteria</taxon>
        <taxon>Oceanospirillales</taxon>
        <taxon>Oceanospirillaceae</taxon>
        <taxon>Neptunomonas</taxon>
    </lineage>
</organism>
<comment type="caution">
    <text evidence="2">The sequence shown here is derived from an EMBL/GenBank/DDBJ whole genome shotgun (WGS) entry which is preliminary data.</text>
</comment>
<dbReference type="InterPro" id="IPR029063">
    <property type="entry name" value="SAM-dependent_MTases_sf"/>
</dbReference>
<evidence type="ECO:0000259" key="1">
    <source>
        <dbReference type="Pfam" id="PF08241"/>
    </source>
</evidence>
<sequence>MIMNLYQRHIFPRLLADVSKRFTEDRQRLAALLQGDVLELGSGTGESFSFYPAAVKRVVSLEYDDQLLGYQQPQRLPAHLANECLLLQGDGHQLPFKDAQFDQVFCCLVLCSVADPAQVLAEAYRVLKPGGALVVFEHVAAAHQLTHRAQRWLNPLWRPLACGCQLERQTEQRIREAGFCTDKLKRYRHSSYPALVGTFLEGLAIKPEKS</sequence>
<dbReference type="GO" id="GO:0008757">
    <property type="term" value="F:S-adenosylmethionine-dependent methyltransferase activity"/>
    <property type="evidence" value="ECO:0007669"/>
    <property type="project" value="InterPro"/>
</dbReference>
<reference evidence="2 3" key="1">
    <citation type="submission" date="2019-01" db="EMBL/GenBank/DDBJ databases">
        <authorList>
            <person name="Chen W.-M."/>
        </authorList>
    </citation>
    <scope>NUCLEOTIDE SEQUENCE [LARGE SCALE GENOMIC DNA]</scope>
    <source>
        <strain evidence="2 3">HPM-16</strain>
    </source>
</reference>
<dbReference type="Pfam" id="PF08241">
    <property type="entry name" value="Methyltransf_11"/>
    <property type="match status" value="1"/>
</dbReference>
<dbReference type="PANTHER" id="PTHR45036">
    <property type="entry name" value="METHYLTRANSFERASE LIKE 7B"/>
    <property type="match status" value="1"/>
</dbReference>
<dbReference type="InterPro" id="IPR052356">
    <property type="entry name" value="Thiol_S-MT"/>
</dbReference>
<dbReference type="GO" id="GO:0032259">
    <property type="term" value="P:methylation"/>
    <property type="evidence" value="ECO:0007669"/>
    <property type="project" value="UniProtKB-KW"/>
</dbReference>
<keyword evidence="2" id="KW-0808">Transferase</keyword>
<feature type="domain" description="Methyltransferase type 11" evidence="1">
    <location>
        <begin position="38"/>
        <end position="135"/>
    </location>
</feature>
<dbReference type="RefSeq" id="WP_127694559.1">
    <property type="nucleotide sequence ID" value="NZ_SACQ01000005.1"/>
</dbReference>
<keyword evidence="3" id="KW-1185">Reference proteome</keyword>
<keyword evidence="2" id="KW-0489">Methyltransferase</keyword>
<evidence type="ECO:0000313" key="2">
    <source>
        <dbReference type="EMBL" id="RVU30363.1"/>
    </source>
</evidence>
<evidence type="ECO:0000313" key="3">
    <source>
        <dbReference type="Proteomes" id="UP000282818"/>
    </source>
</evidence>
<proteinExistence type="predicted"/>
<dbReference type="CDD" id="cd02440">
    <property type="entry name" value="AdoMet_MTases"/>
    <property type="match status" value="1"/>
</dbReference>
<dbReference type="Gene3D" id="3.40.50.150">
    <property type="entry name" value="Vaccinia Virus protein VP39"/>
    <property type="match status" value="1"/>
</dbReference>
<dbReference type="PANTHER" id="PTHR45036:SF1">
    <property type="entry name" value="METHYLTRANSFERASE LIKE 7A"/>
    <property type="match status" value="1"/>
</dbReference>
<accession>A0A437Q7K0</accession>
<dbReference type="EMBL" id="SACQ01000005">
    <property type="protein sequence ID" value="RVU30363.1"/>
    <property type="molecule type" value="Genomic_DNA"/>
</dbReference>